<dbReference type="Proteomes" id="UP000499080">
    <property type="component" value="Unassembled WGS sequence"/>
</dbReference>
<evidence type="ECO:0000313" key="3">
    <source>
        <dbReference type="EMBL" id="GBN07152.1"/>
    </source>
</evidence>
<dbReference type="PANTHER" id="PTHR37984">
    <property type="entry name" value="PROTEIN CBG26694"/>
    <property type="match status" value="1"/>
</dbReference>
<sequence>MEFLAQFSTDIRHVSGDCNGVTDAISHVDEIHLPVQIDFYTMAKDLKFDNSLESLMRTGSGLKIKPIKLSSGAKLRCDVSTDTIRPYIPETSRKIVFDSIHYLSHFGGKATVKLIKDRFIWPTLQKSCTQFSKNCISCQSNKKARHSMCPVGKFPLISVRFKNIHLDIIGPLPPSGSHHYFFTCVVRYSRWPEVLPMPDTKSETCFEIFLNGWISRFGVHEVVPEDLGSQYESKLFLAFTRRLGSQRIRATRYFKASNDMVERCNRQLKDAVRCHGLSTPRWTIVLPLVMVDIRANLKEDLGVSSAELPYGKPLRLPGEFFQASKSILAIPRFLHHLKIHIQSLKSVSPSNHAKNKVIIHKDLPTITHVFVRREKPFVNSFSNPMMGHTEIYLGQIRYSLWMCMVKSRRHQWVD</sequence>
<evidence type="ECO:0000259" key="2">
    <source>
        <dbReference type="PROSITE" id="PS50994"/>
    </source>
</evidence>
<reference evidence="3 4" key="1">
    <citation type="journal article" date="2019" name="Sci. Rep.">
        <title>Orb-weaving spider Araneus ventricosus genome elucidates the spidroin gene catalogue.</title>
        <authorList>
            <person name="Kono N."/>
            <person name="Nakamura H."/>
            <person name="Ohtoshi R."/>
            <person name="Moran D.A.P."/>
            <person name="Shinohara A."/>
            <person name="Yoshida Y."/>
            <person name="Fujiwara M."/>
            <person name="Mori M."/>
            <person name="Tomita M."/>
            <person name="Arakawa K."/>
        </authorList>
    </citation>
    <scope>NUCLEOTIDE SEQUENCE [LARGE SCALE GENOMIC DNA]</scope>
</reference>
<keyword evidence="4" id="KW-1185">Reference proteome</keyword>
<dbReference type="PANTHER" id="PTHR37984:SF5">
    <property type="entry name" value="PROTEIN NYNRIN-LIKE"/>
    <property type="match status" value="1"/>
</dbReference>
<name>A0A4Y2KXY0_ARAVE</name>
<dbReference type="AlphaFoldDB" id="A0A4Y2KXY0"/>
<dbReference type="EMBL" id="BGPR01005137">
    <property type="protein sequence ID" value="GBN07152.1"/>
    <property type="molecule type" value="Genomic_DNA"/>
</dbReference>
<evidence type="ECO:0000313" key="4">
    <source>
        <dbReference type="Proteomes" id="UP000499080"/>
    </source>
</evidence>
<dbReference type="Pfam" id="PF17921">
    <property type="entry name" value="Integrase_H2C2"/>
    <property type="match status" value="1"/>
</dbReference>
<dbReference type="GO" id="GO:0003964">
    <property type="term" value="F:RNA-directed DNA polymerase activity"/>
    <property type="evidence" value="ECO:0007669"/>
    <property type="project" value="UniProtKB-EC"/>
</dbReference>
<dbReference type="GO" id="GO:0003676">
    <property type="term" value="F:nucleic acid binding"/>
    <property type="evidence" value="ECO:0007669"/>
    <property type="project" value="InterPro"/>
</dbReference>
<protein>
    <recommendedName>
        <fullName evidence="1">RNA-directed DNA polymerase</fullName>
        <ecNumber evidence="1">2.7.7.49</ecNumber>
    </recommendedName>
</protein>
<dbReference type="OrthoDB" id="775972at2759"/>
<organism evidence="3 4">
    <name type="scientific">Araneus ventricosus</name>
    <name type="common">Orbweaver spider</name>
    <name type="synonym">Epeira ventricosa</name>
    <dbReference type="NCBI Taxonomy" id="182803"/>
    <lineage>
        <taxon>Eukaryota</taxon>
        <taxon>Metazoa</taxon>
        <taxon>Ecdysozoa</taxon>
        <taxon>Arthropoda</taxon>
        <taxon>Chelicerata</taxon>
        <taxon>Arachnida</taxon>
        <taxon>Araneae</taxon>
        <taxon>Araneomorphae</taxon>
        <taxon>Entelegynae</taxon>
        <taxon>Araneoidea</taxon>
        <taxon>Araneidae</taxon>
        <taxon>Araneus</taxon>
    </lineage>
</organism>
<dbReference type="InterPro" id="IPR001584">
    <property type="entry name" value="Integrase_cat-core"/>
</dbReference>
<evidence type="ECO:0000256" key="1">
    <source>
        <dbReference type="ARBA" id="ARBA00012493"/>
    </source>
</evidence>
<feature type="domain" description="Integrase catalytic" evidence="2">
    <location>
        <begin position="151"/>
        <end position="325"/>
    </location>
</feature>
<accession>A0A4Y2KXY0</accession>
<dbReference type="InterPro" id="IPR036397">
    <property type="entry name" value="RNaseH_sf"/>
</dbReference>
<comment type="caution">
    <text evidence="3">The sequence shown here is derived from an EMBL/GenBank/DDBJ whole genome shotgun (WGS) entry which is preliminary data.</text>
</comment>
<dbReference type="InterPro" id="IPR012337">
    <property type="entry name" value="RNaseH-like_sf"/>
</dbReference>
<dbReference type="SUPFAM" id="SSF53098">
    <property type="entry name" value="Ribonuclease H-like"/>
    <property type="match status" value="1"/>
</dbReference>
<dbReference type="Gene3D" id="3.30.420.10">
    <property type="entry name" value="Ribonuclease H-like superfamily/Ribonuclease H"/>
    <property type="match status" value="1"/>
</dbReference>
<dbReference type="InterPro" id="IPR050951">
    <property type="entry name" value="Retrovirus_Pol_polyprotein"/>
</dbReference>
<dbReference type="GO" id="GO:0015074">
    <property type="term" value="P:DNA integration"/>
    <property type="evidence" value="ECO:0007669"/>
    <property type="project" value="InterPro"/>
</dbReference>
<gene>
    <name evidence="3" type="ORF">AVEN_149611_1</name>
</gene>
<proteinExistence type="predicted"/>
<dbReference type="InterPro" id="IPR041588">
    <property type="entry name" value="Integrase_H2C2"/>
</dbReference>
<dbReference type="Gene3D" id="1.10.340.70">
    <property type="match status" value="1"/>
</dbReference>
<dbReference type="PROSITE" id="PS50994">
    <property type="entry name" value="INTEGRASE"/>
    <property type="match status" value="1"/>
</dbReference>
<dbReference type="EC" id="2.7.7.49" evidence="1"/>